<dbReference type="HOGENOM" id="CLU_053325_4_2_6"/>
<feature type="transmembrane region" description="Helical" evidence="7">
    <location>
        <begin position="170"/>
        <end position="194"/>
    </location>
</feature>
<keyword evidence="2" id="KW-1003">Cell membrane</keyword>
<feature type="transmembrane region" description="Helical" evidence="7">
    <location>
        <begin position="28"/>
        <end position="48"/>
    </location>
</feature>
<accession>A4BA48</accession>
<gene>
    <name evidence="9" type="ORF">MED297_09851</name>
</gene>
<dbReference type="InterPro" id="IPR050790">
    <property type="entry name" value="ExbB/TolQ_transport"/>
</dbReference>
<evidence type="ECO:0000256" key="2">
    <source>
        <dbReference type="ARBA" id="ARBA00022475"/>
    </source>
</evidence>
<dbReference type="GO" id="GO:0017038">
    <property type="term" value="P:protein import"/>
    <property type="evidence" value="ECO:0007669"/>
    <property type="project" value="TreeGrafter"/>
</dbReference>
<keyword evidence="6" id="KW-0653">Protein transport</keyword>
<evidence type="ECO:0000256" key="4">
    <source>
        <dbReference type="ARBA" id="ARBA00022989"/>
    </source>
</evidence>
<feature type="domain" description="MotA/TolQ/ExbB proton channel" evidence="8">
    <location>
        <begin position="84"/>
        <end position="205"/>
    </location>
</feature>
<comment type="subcellular location">
    <subcellularLocation>
        <location evidence="1">Cell membrane</location>
        <topology evidence="1">Multi-pass membrane protein</topology>
    </subcellularLocation>
    <subcellularLocation>
        <location evidence="6">Membrane</location>
        <topology evidence="6">Multi-pass membrane protein</topology>
    </subcellularLocation>
</comment>
<keyword evidence="5 7" id="KW-0472">Membrane</keyword>
<dbReference type="RefSeq" id="WP_008041299.1">
    <property type="nucleotide sequence ID" value="NZ_CH724149.1"/>
</dbReference>
<sequence length="233" mass="25439">MSLVSIPDEASTSLISRLMELVQIGGPVVWLLLLLSVFSLTLVFIKLWQLAQIRPESDAGLTQALSYWRQGERALALNSLQGDRPVTDMVRFAMQNLEQGVDAGYLAHELSRQANVLVQQLRAYLRPLDVIAGLSPLLGLLGTVSGMILAFQQMETAGRQVDPSILSGGIWQALLTTAAGLVVAIPVATAHSWFERKAERVSHRLNDAFTQLVAVPPSEHKTVSDRYQDAEAA</sequence>
<keyword evidence="10" id="KW-1185">Reference proteome</keyword>
<evidence type="ECO:0000256" key="3">
    <source>
        <dbReference type="ARBA" id="ARBA00022692"/>
    </source>
</evidence>
<dbReference type="EMBL" id="AAOE01000002">
    <property type="protein sequence ID" value="EAR10804.1"/>
    <property type="molecule type" value="Genomic_DNA"/>
</dbReference>
<reference evidence="9 10" key="1">
    <citation type="submission" date="2006-02" db="EMBL/GenBank/DDBJ databases">
        <authorList>
            <person name="Pinhassi J."/>
            <person name="Pedros-Alio C."/>
            <person name="Ferriera S."/>
            <person name="Johnson J."/>
            <person name="Kravitz S."/>
            <person name="Halpern A."/>
            <person name="Remington K."/>
            <person name="Beeson K."/>
            <person name="Tran B."/>
            <person name="Rogers Y.-H."/>
            <person name="Friedman R."/>
            <person name="Venter J.C."/>
        </authorList>
    </citation>
    <scope>NUCLEOTIDE SEQUENCE [LARGE SCALE GENOMIC DNA]</scope>
    <source>
        <strain evidence="9 10">MED297</strain>
    </source>
</reference>
<proteinExistence type="inferred from homology"/>
<evidence type="ECO:0000256" key="1">
    <source>
        <dbReference type="ARBA" id="ARBA00004651"/>
    </source>
</evidence>
<dbReference type="AlphaFoldDB" id="A4BA48"/>
<protein>
    <submittedName>
        <fullName evidence="9">MotA/TolQ/ExbB proton channel family protein</fullName>
    </submittedName>
</protein>
<evidence type="ECO:0000256" key="7">
    <source>
        <dbReference type="SAM" id="Phobius"/>
    </source>
</evidence>
<dbReference type="PANTHER" id="PTHR30625">
    <property type="entry name" value="PROTEIN TOLQ"/>
    <property type="match status" value="1"/>
</dbReference>
<dbReference type="GO" id="GO:0005886">
    <property type="term" value="C:plasma membrane"/>
    <property type="evidence" value="ECO:0007669"/>
    <property type="project" value="UniProtKB-SubCell"/>
</dbReference>
<evidence type="ECO:0000256" key="5">
    <source>
        <dbReference type="ARBA" id="ARBA00023136"/>
    </source>
</evidence>
<dbReference type="PANTHER" id="PTHR30625:SF11">
    <property type="entry name" value="MOTA_TOLQ_EXBB PROTON CHANNEL DOMAIN-CONTAINING PROTEIN"/>
    <property type="match status" value="1"/>
</dbReference>
<dbReference type="STRING" id="314283.MED297_09851"/>
<comment type="caution">
    <text evidence="9">The sequence shown here is derived from an EMBL/GenBank/DDBJ whole genome shotgun (WGS) entry which is preliminary data.</text>
</comment>
<feature type="transmembrane region" description="Helical" evidence="7">
    <location>
        <begin position="130"/>
        <end position="150"/>
    </location>
</feature>
<keyword evidence="6" id="KW-0813">Transport</keyword>
<organism evidence="9 10">
    <name type="scientific">Reinekea blandensis MED297</name>
    <dbReference type="NCBI Taxonomy" id="314283"/>
    <lineage>
        <taxon>Bacteria</taxon>
        <taxon>Pseudomonadati</taxon>
        <taxon>Pseudomonadota</taxon>
        <taxon>Gammaproteobacteria</taxon>
        <taxon>Oceanospirillales</taxon>
        <taxon>Saccharospirillaceae</taxon>
        <taxon>Reinekea</taxon>
    </lineage>
</organism>
<keyword evidence="4 7" id="KW-1133">Transmembrane helix</keyword>
<comment type="similarity">
    <text evidence="6">Belongs to the exbB/tolQ family.</text>
</comment>
<evidence type="ECO:0000313" key="10">
    <source>
        <dbReference type="Proteomes" id="UP000005953"/>
    </source>
</evidence>
<dbReference type="InterPro" id="IPR002898">
    <property type="entry name" value="MotA_ExbB_proton_chnl"/>
</dbReference>
<name>A4BA48_9GAMM</name>
<evidence type="ECO:0000313" key="9">
    <source>
        <dbReference type="EMBL" id="EAR10804.1"/>
    </source>
</evidence>
<evidence type="ECO:0000256" key="6">
    <source>
        <dbReference type="RuleBase" id="RU004057"/>
    </source>
</evidence>
<dbReference type="Proteomes" id="UP000005953">
    <property type="component" value="Unassembled WGS sequence"/>
</dbReference>
<keyword evidence="3 7" id="KW-0812">Transmembrane</keyword>
<dbReference type="Pfam" id="PF01618">
    <property type="entry name" value="MotA_ExbB"/>
    <property type="match status" value="1"/>
</dbReference>
<evidence type="ECO:0000259" key="8">
    <source>
        <dbReference type="Pfam" id="PF01618"/>
    </source>
</evidence>